<reference evidence="2" key="1">
    <citation type="submission" date="2020-08" db="EMBL/GenBank/DDBJ databases">
        <title>Paracoccus amoyensis sp. nov., isolated from the surface seawater at coast of Xiamen, Fujian.</title>
        <authorList>
            <person name="Lyu L."/>
        </authorList>
    </citation>
    <scope>NUCLEOTIDE SEQUENCE</scope>
    <source>
        <strain evidence="2">11-3</strain>
    </source>
</reference>
<dbReference type="Pfam" id="PF04391">
    <property type="entry name" value="DUF533"/>
    <property type="match status" value="1"/>
</dbReference>
<feature type="compositionally biased region" description="Gly residues" evidence="1">
    <location>
        <begin position="72"/>
        <end position="90"/>
    </location>
</feature>
<dbReference type="Proteomes" id="UP000608594">
    <property type="component" value="Unassembled WGS sequence"/>
</dbReference>
<evidence type="ECO:0000256" key="1">
    <source>
        <dbReference type="SAM" id="MobiDB-lite"/>
    </source>
</evidence>
<feature type="compositionally biased region" description="Low complexity" evidence="1">
    <location>
        <begin position="49"/>
        <end position="66"/>
    </location>
</feature>
<keyword evidence="3" id="KW-1185">Reference proteome</keyword>
<dbReference type="Gene3D" id="1.10.3680.10">
    <property type="entry name" value="TerB-like"/>
    <property type="match status" value="1"/>
</dbReference>
<dbReference type="SUPFAM" id="SSF158682">
    <property type="entry name" value="TerB-like"/>
    <property type="match status" value="1"/>
</dbReference>
<dbReference type="InterPro" id="IPR029024">
    <property type="entry name" value="TerB-like"/>
</dbReference>
<name>A0A926GN00_9RHOB</name>
<dbReference type="InterPro" id="IPR007486">
    <property type="entry name" value="YebE"/>
</dbReference>
<dbReference type="EMBL" id="JACOQL010000002">
    <property type="protein sequence ID" value="MBC9246860.1"/>
    <property type="molecule type" value="Genomic_DNA"/>
</dbReference>
<gene>
    <name evidence="2" type="ORF">H4P12_09055</name>
</gene>
<comment type="caution">
    <text evidence="2">The sequence shown here is derived from an EMBL/GenBank/DDBJ whole genome shotgun (WGS) entry which is preliminary data.</text>
</comment>
<sequence length="319" mass="31662">MSLMKSLARVAAGVMLAKGVGAVMKQHQQKSGQPTTGTTQSRSGGGGLLNDLLGNNTSGTSGGSLSDMLGQVLGGKTGRSGSGAGTGRPYGGPNSTGASGGLGGILDSLTNSARSKGGSGGLGDLLGQLSGGAKQSRTGSASGSGGLGDLLGGLLGGAAGGAAAGGLARKGSQDSNDASFGELFNDAVSNNGEPEIAPTPEQNAVAGLMLKAMIQAAKSDGKIDDAEKQRLLGHLGDELDEDERNFIREQMAAPVDAQALAREVPSGLEAQVYLMSLLAIDLDSQAEAQYLNDLAKALGVDQGTVNQIHNEAGVKPLYS</sequence>
<feature type="region of interest" description="Disordered" evidence="1">
    <location>
        <begin position="164"/>
        <end position="199"/>
    </location>
</feature>
<dbReference type="CDD" id="cd07178">
    <property type="entry name" value="terB_like_YebE"/>
    <property type="match status" value="1"/>
</dbReference>
<feature type="compositionally biased region" description="Low complexity" evidence="1">
    <location>
        <begin position="29"/>
        <end position="42"/>
    </location>
</feature>
<organism evidence="2 3">
    <name type="scientific">Paracoccus amoyensis</name>
    <dbReference type="NCBI Taxonomy" id="2760093"/>
    <lineage>
        <taxon>Bacteria</taxon>
        <taxon>Pseudomonadati</taxon>
        <taxon>Pseudomonadota</taxon>
        <taxon>Alphaproteobacteria</taxon>
        <taxon>Rhodobacterales</taxon>
        <taxon>Paracoccaceae</taxon>
        <taxon>Paracoccus</taxon>
    </lineage>
</organism>
<evidence type="ECO:0000313" key="2">
    <source>
        <dbReference type="EMBL" id="MBC9246860.1"/>
    </source>
</evidence>
<accession>A0A926GN00</accession>
<dbReference type="RefSeq" id="WP_187793302.1">
    <property type="nucleotide sequence ID" value="NZ_JACOQL010000002.1"/>
</dbReference>
<protein>
    <submittedName>
        <fullName evidence="2">Tellurite resistance TerB family protein</fullName>
    </submittedName>
</protein>
<feature type="region of interest" description="Disordered" evidence="1">
    <location>
        <begin position="25"/>
        <end position="103"/>
    </location>
</feature>
<evidence type="ECO:0000313" key="3">
    <source>
        <dbReference type="Proteomes" id="UP000608594"/>
    </source>
</evidence>
<proteinExistence type="predicted"/>
<dbReference type="AlphaFoldDB" id="A0A926GN00"/>